<accession>A0ACA9L2M8</accession>
<reference evidence="1" key="1">
    <citation type="submission" date="2021-06" db="EMBL/GenBank/DDBJ databases">
        <authorList>
            <person name="Kallberg Y."/>
            <person name="Tangrot J."/>
            <person name="Rosling A."/>
        </authorList>
    </citation>
    <scope>NUCLEOTIDE SEQUENCE</scope>
    <source>
        <strain evidence="1">28 12/20/2015</strain>
    </source>
</reference>
<dbReference type="EMBL" id="CAJVPW010002248">
    <property type="protein sequence ID" value="CAG8502197.1"/>
    <property type="molecule type" value="Genomic_DNA"/>
</dbReference>
<keyword evidence="2" id="KW-1185">Reference proteome</keyword>
<comment type="caution">
    <text evidence="1">The sequence shown here is derived from an EMBL/GenBank/DDBJ whole genome shotgun (WGS) entry which is preliminary data.</text>
</comment>
<sequence length="361" mass="41558">MYHVPHQHSIVAALKACSRLIDEIESNKNKQSIINSNDKEMILISSINQDLKNYWIEIPKDSDYTIEEILEISIKIFERIPSRNKTTRVYNAYINVFGSAKRTDLAYAVYNGMLTSHHIVKPDINTYKTLLIACANKMELGRAFATIEKSTVSIIKKSYIIELIQWIKNISIGMFGAKWMAYGYLFFTQDLDFVISSGKVAIIGIGIGAFLTTRFAMVTMLKDIKLAQGRKASQVKLDLNNVEYRQLYKMTPQEIRNYMFTFLMGTLLKNGSLNEALIVLHHMTNNEAPLSKETYNGIIKNLCRMKMSKVALETIEKFQEHGFHPNAETFLPVYNSLKRQGSIEEFIRLHRLMRDKNVFLK</sequence>
<evidence type="ECO:0000313" key="1">
    <source>
        <dbReference type="EMBL" id="CAG8502197.1"/>
    </source>
</evidence>
<evidence type="ECO:0000313" key="2">
    <source>
        <dbReference type="Proteomes" id="UP000789366"/>
    </source>
</evidence>
<protein>
    <submittedName>
        <fullName evidence="1">14671_t:CDS:1</fullName>
    </submittedName>
</protein>
<gene>
    <name evidence="1" type="ORF">SPELUC_LOCUS3067</name>
</gene>
<proteinExistence type="predicted"/>
<organism evidence="1 2">
    <name type="scientific">Cetraspora pellucida</name>
    <dbReference type="NCBI Taxonomy" id="1433469"/>
    <lineage>
        <taxon>Eukaryota</taxon>
        <taxon>Fungi</taxon>
        <taxon>Fungi incertae sedis</taxon>
        <taxon>Mucoromycota</taxon>
        <taxon>Glomeromycotina</taxon>
        <taxon>Glomeromycetes</taxon>
        <taxon>Diversisporales</taxon>
        <taxon>Gigasporaceae</taxon>
        <taxon>Cetraspora</taxon>
    </lineage>
</organism>
<name>A0ACA9L2M8_9GLOM</name>
<dbReference type="Proteomes" id="UP000789366">
    <property type="component" value="Unassembled WGS sequence"/>
</dbReference>